<evidence type="ECO:0000313" key="3">
    <source>
        <dbReference type="Proteomes" id="UP001052655"/>
    </source>
</evidence>
<feature type="region of interest" description="Disordered" evidence="1">
    <location>
        <begin position="49"/>
        <end position="114"/>
    </location>
</feature>
<evidence type="ECO:0000256" key="1">
    <source>
        <dbReference type="SAM" id="MobiDB-lite"/>
    </source>
</evidence>
<evidence type="ECO:0000313" key="2">
    <source>
        <dbReference type="EMBL" id="GHI33410.1"/>
    </source>
</evidence>
<organism evidence="2 3">
    <name type="scientific">Streptomyces daghestanicus</name>
    <dbReference type="NCBI Taxonomy" id="66885"/>
    <lineage>
        <taxon>Bacteria</taxon>
        <taxon>Bacillati</taxon>
        <taxon>Actinomycetota</taxon>
        <taxon>Actinomycetes</taxon>
        <taxon>Kitasatosporales</taxon>
        <taxon>Streptomycetaceae</taxon>
        <taxon>Streptomyces</taxon>
    </lineage>
</organism>
<sequence>MEKGAGPGGEPAGVCPVGHSLRLFGHRAARVVHERAMATRAGLSANGQSFAARLEEPPPPLVRWSGRMATPARGSAYSTARTAGEKGLGETPQRRPGGAPAHRPGVPPAGDGTP</sequence>
<comment type="caution">
    <text evidence="2">The sequence shown here is derived from an EMBL/GenBank/DDBJ whole genome shotgun (WGS) entry which is preliminary data.</text>
</comment>
<name>A0ABQ3Q831_9ACTN</name>
<dbReference type="EMBL" id="BNDX01000014">
    <property type="protein sequence ID" value="GHI33410.1"/>
    <property type="molecule type" value="Genomic_DNA"/>
</dbReference>
<reference evidence="2" key="1">
    <citation type="submission" date="2024-05" db="EMBL/GenBank/DDBJ databases">
        <title>Whole genome shotgun sequence of Streptomyces daghestanicus NBRC 12762.</title>
        <authorList>
            <person name="Komaki H."/>
            <person name="Tamura T."/>
        </authorList>
    </citation>
    <scope>NUCLEOTIDE SEQUENCE</scope>
    <source>
        <strain evidence="2">NBRC 12762</strain>
    </source>
</reference>
<keyword evidence="3" id="KW-1185">Reference proteome</keyword>
<dbReference type="Proteomes" id="UP001052655">
    <property type="component" value="Unassembled WGS sequence"/>
</dbReference>
<accession>A0ABQ3Q831</accession>
<proteinExistence type="predicted"/>
<gene>
    <name evidence="2" type="ORF">Sdagh_51400</name>
</gene>
<protein>
    <submittedName>
        <fullName evidence="2">Uncharacterized protein</fullName>
    </submittedName>
</protein>